<accession>A0A6J5QNW0</accession>
<feature type="compositionally biased region" description="Basic and acidic residues" evidence="1">
    <location>
        <begin position="1"/>
        <end position="16"/>
    </location>
</feature>
<gene>
    <name evidence="2" type="ORF">UFOVP1130_57</name>
</gene>
<feature type="region of interest" description="Disordered" evidence="1">
    <location>
        <begin position="1"/>
        <end position="64"/>
    </location>
</feature>
<dbReference type="EMBL" id="LR797078">
    <property type="protein sequence ID" value="CAB4185462.1"/>
    <property type="molecule type" value="Genomic_DNA"/>
</dbReference>
<protein>
    <submittedName>
        <fullName evidence="2">Uncharacterized protein</fullName>
    </submittedName>
</protein>
<sequence length="132" mass="14629">MSDWWAKKIAGERPTPERTYATPPTTPALRFPTPQAQPHRPLQEGERQELLDPQRQPTEQIGMGDAIRLWKGGEAARKEGNMSCPECGSKNVFSRVGRGSNSMINGAQPAPRCFECGWNGKYGQADQSSWSV</sequence>
<reference evidence="2" key="1">
    <citation type="submission" date="2020-05" db="EMBL/GenBank/DDBJ databases">
        <authorList>
            <person name="Chiriac C."/>
            <person name="Salcher M."/>
            <person name="Ghai R."/>
            <person name="Kavagutti S V."/>
        </authorList>
    </citation>
    <scope>NUCLEOTIDE SEQUENCE</scope>
</reference>
<proteinExistence type="predicted"/>
<evidence type="ECO:0000313" key="2">
    <source>
        <dbReference type="EMBL" id="CAB4185462.1"/>
    </source>
</evidence>
<name>A0A6J5QNW0_9CAUD</name>
<feature type="compositionally biased region" description="Basic and acidic residues" evidence="1">
    <location>
        <begin position="41"/>
        <end position="52"/>
    </location>
</feature>
<organism evidence="2">
    <name type="scientific">uncultured Caudovirales phage</name>
    <dbReference type="NCBI Taxonomy" id="2100421"/>
    <lineage>
        <taxon>Viruses</taxon>
        <taxon>Duplodnaviria</taxon>
        <taxon>Heunggongvirae</taxon>
        <taxon>Uroviricota</taxon>
        <taxon>Caudoviricetes</taxon>
        <taxon>Peduoviridae</taxon>
        <taxon>Maltschvirus</taxon>
        <taxon>Maltschvirus maltsch</taxon>
    </lineage>
</organism>
<evidence type="ECO:0000256" key="1">
    <source>
        <dbReference type="SAM" id="MobiDB-lite"/>
    </source>
</evidence>